<evidence type="ECO:0000256" key="7">
    <source>
        <dbReference type="ARBA" id="ARBA00022692"/>
    </source>
</evidence>
<dbReference type="NCBIfam" id="NF008312">
    <property type="entry name" value="PRK11100.1"/>
    <property type="match status" value="1"/>
</dbReference>
<evidence type="ECO:0000256" key="6">
    <source>
        <dbReference type="ARBA" id="ARBA00022679"/>
    </source>
</evidence>
<dbReference type="Gene3D" id="3.30.565.10">
    <property type="entry name" value="Histidine kinase-like ATPase, C-terminal domain"/>
    <property type="match status" value="1"/>
</dbReference>
<dbReference type="RefSeq" id="WP_085753637.1">
    <property type="nucleotide sequence ID" value="NZ_BSPR01000017.1"/>
</dbReference>
<evidence type="ECO:0000313" key="11">
    <source>
        <dbReference type="EMBL" id="ARN23319.1"/>
    </source>
</evidence>
<evidence type="ECO:0000256" key="5">
    <source>
        <dbReference type="ARBA" id="ARBA00022553"/>
    </source>
</evidence>
<dbReference type="InterPro" id="IPR005467">
    <property type="entry name" value="His_kinase_dom"/>
</dbReference>
<dbReference type="GO" id="GO:0005886">
    <property type="term" value="C:plasma membrane"/>
    <property type="evidence" value="ECO:0007669"/>
    <property type="project" value="UniProtKB-SubCell"/>
</dbReference>
<dbReference type="InterPro" id="IPR003594">
    <property type="entry name" value="HATPase_dom"/>
</dbReference>
<dbReference type="Pfam" id="PF00512">
    <property type="entry name" value="HisKA"/>
    <property type="match status" value="1"/>
</dbReference>
<dbReference type="PROSITE" id="PS50109">
    <property type="entry name" value="HIS_KIN"/>
    <property type="match status" value="1"/>
</dbReference>
<evidence type="ECO:0000256" key="3">
    <source>
        <dbReference type="ARBA" id="ARBA00012438"/>
    </source>
</evidence>
<keyword evidence="4" id="KW-1003">Cell membrane</keyword>
<name>A0A1W6LGE8_9BURK</name>
<dbReference type="OrthoDB" id="9806130at2"/>
<dbReference type="PANTHER" id="PTHR45436:SF10">
    <property type="entry name" value="HISTIDINE KINASE"/>
    <property type="match status" value="1"/>
</dbReference>
<dbReference type="SMART" id="SM00387">
    <property type="entry name" value="HATPase_c"/>
    <property type="match status" value="1"/>
</dbReference>
<evidence type="ECO:0000256" key="4">
    <source>
        <dbReference type="ARBA" id="ARBA00022475"/>
    </source>
</evidence>
<evidence type="ECO:0000313" key="12">
    <source>
        <dbReference type="Proteomes" id="UP000193427"/>
    </source>
</evidence>
<dbReference type="Gene3D" id="1.10.287.130">
    <property type="match status" value="1"/>
</dbReference>
<dbReference type="GO" id="GO:0000155">
    <property type="term" value="F:phosphorelay sensor kinase activity"/>
    <property type="evidence" value="ECO:0007669"/>
    <property type="project" value="InterPro"/>
</dbReference>
<keyword evidence="5" id="KW-0597">Phosphoprotein</keyword>
<protein>
    <recommendedName>
        <fullName evidence="3">histidine kinase</fullName>
        <ecNumber evidence="3">2.7.13.3</ecNumber>
    </recommendedName>
</protein>
<dbReference type="SUPFAM" id="SSF55874">
    <property type="entry name" value="ATPase domain of HSP90 chaperone/DNA topoisomerase II/histidine kinase"/>
    <property type="match status" value="1"/>
</dbReference>
<dbReference type="InterPro" id="IPR003661">
    <property type="entry name" value="HisK_dim/P_dom"/>
</dbReference>
<dbReference type="EC" id="2.7.13.3" evidence="3"/>
<evidence type="ECO:0000256" key="1">
    <source>
        <dbReference type="ARBA" id="ARBA00000085"/>
    </source>
</evidence>
<accession>A0A1W6LGE8</accession>
<keyword evidence="12" id="KW-1185">Reference proteome</keyword>
<dbReference type="Pfam" id="PF02518">
    <property type="entry name" value="HATPase_c"/>
    <property type="match status" value="1"/>
</dbReference>
<evidence type="ECO:0000256" key="8">
    <source>
        <dbReference type="ARBA" id="ARBA00022777"/>
    </source>
</evidence>
<keyword evidence="6" id="KW-0808">Transferase</keyword>
<dbReference type="InterPro" id="IPR050428">
    <property type="entry name" value="TCS_sensor_his_kinase"/>
</dbReference>
<dbReference type="EMBL" id="CP015118">
    <property type="protein sequence ID" value="ARN23319.1"/>
    <property type="molecule type" value="Genomic_DNA"/>
</dbReference>
<proteinExistence type="predicted"/>
<dbReference type="SUPFAM" id="SSF47384">
    <property type="entry name" value="Homodimeric domain of signal transducing histidine kinase"/>
    <property type="match status" value="1"/>
</dbReference>
<keyword evidence="10" id="KW-0472">Membrane</keyword>
<dbReference type="SMART" id="SM00388">
    <property type="entry name" value="HisKA"/>
    <property type="match status" value="1"/>
</dbReference>
<dbReference type="InterPro" id="IPR036890">
    <property type="entry name" value="HATPase_C_sf"/>
</dbReference>
<evidence type="ECO:0000256" key="10">
    <source>
        <dbReference type="ARBA" id="ARBA00023136"/>
    </source>
</evidence>
<dbReference type="SUPFAM" id="SSF103190">
    <property type="entry name" value="Sensory domain-like"/>
    <property type="match status" value="1"/>
</dbReference>
<gene>
    <name evidence="11" type="ORF">A4W93_27325</name>
</gene>
<dbReference type="Gene3D" id="3.30.450.20">
    <property type="entry name" value="PAS domain"/>
    <property type="match status" value="1"/>
</dbReference>
<dbReference type="InterPro" id="IPR029151">
    <property type="entry name" value="Sensor-like_sf"/>
</dbReference>
<dbReference type="PRINTS" id="PR00344">
    <property type="entry name" value="BCTRLSENSOR"/>
</dbReference>
<dbReference type="Proteomes" id="UP000193427">
    <property type="component" value="Chromosome"/>
</dbReference>
<dbReference type="STRING" id="946333.A4W93_27325"/>
<dbReference type="InterPro" id="IPR036097">
    <property type="entry name" value="HisK_dim/P_sf"/>
</dbReference>
<dbReference type="KEGG" id="rgu:A4W93_27325"/>
<dbReference type="CDD" id="cd00082">
    <property type="entry name" value="HisKA"/>
    <property type="match status" value="1"/>
</dbReference>
<comment type="subcellular location">
    <subcellularLocation>
        <location evidence="2">Cell membrane</location>
        <topology evidence="2">Multi-pass membrane protein</topology>
    </subcellularLocation>
</comment>
<dbReference type="PANTHER" id="PTHR45436">
    <property type="entry name" value="SENSOR HISTIDINE KINASE YKOH"/>
    <property type="match status" value="1"/>
</dbReference>
<evidence type="ECO:0000256" key="9">
    <source>
        <dbReference type="ARBA" id="ARBA00022989"/>
    </source>
</evidence>
<organism evidence="11 12">
    <name type="scientific">Piscinibacter gummiphilus</name>
    <dbReference type="NCBI Taxonomy" id="946333"/>
    <lineage>
        <taxon>Bacteria</taxon>
        <taxon>Pseudomonadati</taxon>
        <taxon>Pseudomonadota</taxon>
        <taxon>Betaproteobacteria</taxon>
        <taxon>Burkholderiales</taxon>
        <taxon>Sphaerotilaceae</taxon>
        <taxon>Piscinibacter</taxon>
    </lineage>
</organism>
<reference evidence="11 12" key="1">
    <citation type="submission" date="2016-04" db="EMBL/GenBank/DDBJ databases">
        <title>Complete genome sequence of natural rubber-degrading, novel Gram-negative bacterium, Rhizobacter gummiphilus strain NS21.</title>
        <authorList>
            <person name="Tabata M."/>
            <person name="Kasai D."/>
            <person name="Fukuda M."/>
        </authorList>
    </citation>
    <scope>NUCLEOTIDE SEQUENCE [LARGE SCALE GENOMIC DNA]</scope>
    <source>
        <strain evidence="11 12">NS21</strain>
    </source>
</reference>
<keyword evidence="9" id="KW-1133">Transmembrane helix</keyword>
<keyword evidence="8 11" id="KW-0418">Kinase</keyword>
<evidence type="ECO:0000256" key="2">
    <source>
        <dbReference type="ARBA" id="ARBA00004651"/>
    </source>
</evidence>
<keyword evidence="7" id="KW-0812">Transmembrane</keyword>
<dbReference type="InterPro" id="IPR004358">
    <property type="entry name" value="Sig_transdc_His_kin-like_C"/>
</dbReference>
<dbReference type="AlphaFoldDB" id="A0A1W6LGE8"/>
<sequence>MSKRTRIFIGILLAYALGVGWLMYRQLEDIDPRYRESAEESLVETAQLVATLVERQSVDGTLQAEALGPVFQALYARRFEADIFGFRKTRVELRAAVTDRDGRVVFDSLGRETGKDHSQWRDVRLALQGEYGARSTPDIAGDHRTTVMYVAAPIRVNDRIIGVVSVGKPVQSFGQFVEAARRKTVLVGVTSAAAVLLLAVIVSLWLVRPFGVIADYVRYVRSQRSFSLPRLGRRALGAIGAAYDEMRDALAGHSYVADYVQTLTHEVKSPLSAIRGAAELLQEPMPDADRARFAGNIAREALRIQELVDRMMELTALESRRGLDTVAPVALGPMLRDLAAAARHAGAPRGVTVDLDVPPEEDVPSVEGDAFLLQRAVANLLSNAVDFSPNGGTVTLAVKRARHTVAITVRDRGPGVPQYAEGKVFEKFYSLARPGTQKKSTGLGLPFVKEIAELHQGRVTLTNAPDGGAVATLALPSFA</sequence>
<comment type="catalytic activity">
    <reaction evidence="1">
        <text>ATP + protein L-histidine = ADP + protein N-phospho-L-histidine.</text>
        <dbReference type="EC" id="2.7.13.3"/>
    </reaction>
</comment>